<evidence type="ECO:0000313" key="3">
    <source>
        <dbReference type="Proteomes" id="UP000542210"/>
    </source>
</evidence>
<dbReference type="AlphaFoldDB" id="A0A7W7D942"/>
<keyword evidence="3" id="KW-1185">Reference proteome</keyword>
<dbReference type="EMBL" id="JACHND010000001">
    <property type="protein sequence ID" value="MBB4702522.1"/>
    <property type="molecule type" value="Genomic_DNA"/>
</dbReference>
<organism evidence="2 3">
    <name type="scientific">Sphaerisporangium siamense</name>
    <dbReference type="NCBI Taxonomy" id="795645"/>
    <lineage>
        <taxon>Bacteria</taxon>
        <taxon>Bacillati</taxon>
        <taxon>Actinomycetota</taxon>
        <taxon>Actinomycetes</taxon>
        <taxon>Streptosporangiales</taxon>
        <taxon>Streptosporangiaceae</taxon>
        <taxon>Sphaerisporangium</taxon>
    </lineage>
</organism>
<dbReference type="Proteomes" id="UP000542210">
    <property type="component" value="Unassembled WGS sequence"/>
</dbReference>
<protein>
    <submittedName>
        <fullName evidence="2">Uncharacterized protein</fullName>
    </submittedName>
</protein>
<accession>A0A7W7D942</accession>
<feature type="region of interest" description="Disordered" evidence="1">
    <location>
        <begin position="1"/>
        <end position="27"/>
    </location>
</feature>
<evidence type="ECO:0000256" key="1">
    <source>
        <dbReference type="SAM" id="MobiDB-lite"/>
    </source>
</evidence>
<proteinExistence type="predicted"/>
<evidence type="ECO:0000313" key="2">
    <source>
        <dbReference type="EMBL" id="MBB4702522.1"/>
    </source>
</evidence>
<reference evidence="2 3" key="1">
    <citation type="submission" date="2020-08" db="EMBL/GenBank/DDBJ databases">
        <title>Sequencing the genomes of 1000 actinobacteria strains.</title>
        <authorList>
            <person name="Klenk H.-P."/>
        </authorList>
    </citation>
    <scope>NUCLEOTIDE SEQUENCE [LARGE SCALE GENOMIC DNA]</scope>
    <source>
        <strain evidence="2 3">DSM 45784</strain>
    </source>
</reference>
<sequence length="94" mass="10142">MSEQALTMQVRVRDRSAEPPRGVGPVNPVVCTVEISTRCPVCDGPRGVPGNLNQVDDGARYSVDVWENPCGHVDYYADVVKEAARALDRKGASS</sequence>
<gene>
    <name evidence="2" type="ORF">BJ982_004066</name>
</gene>
<dbReference type="RefSeq" id="WP_184882351.1">
    <property type="nucleotide sequence ID" value="NZ_BOOV01000033.1"/>
</dbReference>
<comment type="caution">
    <text evidence="2">The sequence shown here is derived from an EMBL/GenBank/DDBJ whole genome shotgun (WGS) entry which is preliminary data.</text>
</comment>
<name>A0A7W7D942_9ACTN</name>